<accession>A0A0B0NLA8</accession>
<dbReference type="Proteomes" id="UP000032142">
    <property type="component" value="Unassembled WGS sequence"/>
</dbReference>
<evidence type="ECO:0000313" key="2">
    <source>
        <dbReference type="EMBL" id="KHG11851.1"/>
    </source>
</evidence>
<dbReference type="AlphaFoldDB" id="A0A0B0NLA8"/>
<name>A0A0B0NLA8_GOSAR</name>
<sequence>MSGTSASIVASMFDYM</sequence>
<organism evidence="2 3">
    <name type="scientific">Gossypium arboreum</name>
    <name type="common">Tree cotton</name>
    <name type="synonym">Gossypium nanking</name>
    <dbReference type="NCBI Taxonomy" id="29729"/>
    <lineage>
        <taxon>Eukaryota</taxon>
        <taxon>Viridiplantae</taxon>
        <taxon>Streptophyta</taxon>
        <taxon>Embryophyta</taxon>
        <taxon>Tracheophyta</taxon>
        <taxon>Spermatophyta</taxon>
        <taxon>Magnoliopsida</taxon>
        <taxon>eudicotyledons</taxon>
        <taxon>Gunneridae</taxon>
        <taxon>Pentapetalae</taxon>
        <taxon>rosids</taxon>
        <taxon>malvids</taxon>
        <taxon>Malvales</taxon>
        <taxon>Malvaceae</taxon>
        <taxon>Malvoideae</taxon>
        <taxon>Gossypium</taxon>
    </lineage>
</organism>
<reference evidence="2" key="1">
    <citation type="submission" date="2014-09" db="EMBL/GenBank/DDBJ databases">
        <title>G. arboreum L. cv. AKA8401 A2 genome assembly version 1.0.</title>
        <authorList>
            <person name="Mudge J."/>
            <person name="Ramaraj T."/>
            <person name="Lindquist I.E."/>
            <person name="Bharti A.K."/>
            <person name="Sundararajan A."/>
            <person name="Cameron C.T."/>
            <person name="Woodward J.E."/>
            <person name="May G.D."/>
            <person name="Brubaker C."/>
            <person name="Broadhvest J."/>
            <person name="Wilkins T.A."/>
        </authorList>
    </citation>
    <scope>NUCLEOTIDE SEQUENCE</scope>
</reference>
<protein>
    <submittedName>
        <fullName evidence="2">Uncharacterized protein</fullName>
    </submittedName>
</protein>
<evidence type="ECO:0000313" key="3">
    <source>
        <dbReference type="Proteomes" id="UP000032142"/>
    </source>
</evidence>
<dbReference type="EMBL" id="KN396569">
    <property type="protein sequence ID" value="KHG11850.1"/>
    <property type="molecule type" value="Genomic_DNA"/>
</dbReference>
<dbReference type="EMBL" id="KN396569">
    <property type="protein sequence ID" value="KHG11851.1"/>
    <property type="molecule type" value="Genomic_DNA"/>
</dbReference>
<keyword evidence="3" id="KW-1185">Reference proteome</keyword>
<gene>
    <name evidence="1" type="ORF">F383_19133</name>
    <name evidence="2" type="ORF">F383_19134</name>
</gene>
<evidence type="ECO:0000313" key="1">
    <source>
        <dbReference type="EMBL" id="KHG11850.1"/>
    </source>
</evidence>
<proteinExistence type="predicted"/>
<reference evidence="3" key="2">
    <citation type="submission" date="2014-09" db="EMBL/GenBank/DDBJ databases">
        <authorList>
            <person name="Mudge J."/>
            <person name="Ramaraj T."/>
            <person name="Lindquist I.E."/>
            <person name="Bharti A.K."/>
            <person name="Sundararajan A."/>
            <person name="Cameron C.T."/>
            <person name="Woodward J.E."/>
            <person name="May G.D."/>
            <person name="Brubaker C."/>
            <person name="Broadhvest J."/>
            <person name="Wilkins T.A."/>
        </authorList>
    </citation>
    <scope>NUCLEOTIDE SEQUENCE</scope>
    <source>
        <strain evidence="3">cv. AKA8401</strain>
    </source>
</reference>